<dbReference type="AlphaFoldDB" id="A0A7C5WSJ8"/>
<proteinExistence type="predicted"/>
<feature type="region of interest" description="Disordered" evidence="1">
    <location>
        <begin position="1"/>
        <end position="35"/>
    </location>
</feature>
<feature type="non-terminal residue" evidence="2">
    <location>
        <position position="265"/>
    </location>
</feature>
<evidence type="ECO:0000313" key="2">
    <source>
        <dbReference type="EMBL" id="HHO57713.1"/>
    </source>
</evidence>
<name>A0A7C5WSJ8_9DEIN</name>
<accession>A0A7C5WSJ8</accession>
<feature type="compositionally biased region" description="Basic and acidic residues" evidence="1">
    <location>
        <begin position="69"/>
        <end position="84"/>
    </location>
</feature>
<protein>
    <submittedName>
        <fullName evidence="2">Uncharacterized protein</fullName>
    </submittedName>
</protein>
<reference evidence="2" key="1">
    <citation type="journal article" date="2020" name="mSystems">
        <title>Genome- and Community-Level Interaction Insights into Carbon Utilization and Element Cycling Functions of Hydrothermarchaeota in Hydrothermal Sediment.</title>
        <authorList>
            <person name="Zhou Z."/>
            <person name="Liu Y."/>
            <person name="Xu W."/>
            <person name="Pan J."/>
            <person name="Luo Z.H."/>
            <person name="Li M."/>
        </authorList>
    </citation>
    <scope>NUCLEOTIDE SEQUENCE [LARGE SCALE GENOMIC DNA]</scope>
    <source>
        <strain evidence="2">HyVt-523</strain>
    </source>
</reference>
<organism evidence="2">
    <name type="scientific">Oceanithermus profundus</name>
    <dbReference type="NCBI Taxonomy" id="187137"/>
    <lineage>
        <taxon>Bacteria</taxon>
        <taxon>Thermotogati</taxon>
        <taxon>Deinococcota</taxon>
        <taxon>Deinococci</taxon>
        <taxon>Thermales</taxon>
        <taxon>Thermaceae</taxon>
        <taxon>Oceanithermus</taxon>
    </lineage>
</organism>
<feature type="compositionally biased region" description="Basic and acidic residues" evidence="1">
    <location>
        <begin position="17"/>
        <end position="30"/>
    </location>
</feature>
<feature type="region of interest" description="Disordered" evidence="1">
    <location>
        <begin position="142"/>
        <end position="200"/>
    </location>
</feature>
<gene>
    <name evidence="2" type="ORF">ENJ85_00910</name>
</gene>
<evidence type="ECO:0000256" key="1">
    <source>
        <dbReference type="SAM" id="MobiDB-lite"/>
    </source>
</evidence>
<dbReference type="Proteomes" id="UP000886105">
    <property type="component" value="Unassembled WGS sequence"/>
</dbReference>
<sequence>MSLALAGGVDPALAGGQKEREAPCAAEKRKSGPKASSVALLLQAKGCGGRVAFAGSPGPKVAGGTGAGEPERRAPADGGPDRLGRIGRGAFDAKRVGPGGRLAKEAGSAAGLLRTGKGQRRAGPFAAGSRAGSFLGEAQRKLAGRRGGNSSGMSRMLAGPNRSHRAGLLRRGPSMGSAIADRTAQRGGRRRSGAWDYAKSDPGTEALGRIAWEGAWGAGGGALAGVEGGPGGMAIGAGIGGGVAMVKAALEEVRTELGYGPQVTH</sequence>
<comment type="caution">
    <text evidence="2">The sequence shown here is derived from an EMBL/GenBank/DDBJ whole genome shotgun (WGS) entry which is preliminary data.</text>
</comment>
<dbReference type="EMBL" id="DRNZ01000058">
    <property type="protein sequence ID" value="HHO57713.1"/>
    <property type="molecule type" value="Genomic_DNA"/>
</dbReference>
<feature type="region of interest" description="Disordered" evidence="1">
    <location>
        <begin position="52"/>
        <end position="128"/>
    </location>
</feature>